<evidence type="ECO:0000313" key="2">
    <source>
        <dbReference type="EMBL" id="MDR7360112.1"/>
    </source>
</evidence>
<protein>
    <recommendedName>
        <fullName evidence="1">DUF6318 domain-containing protein</fullName>
    </recommendedName>
</protein>
<dbReference type="InterPro" id="IPR046281">
    <property type="entry name" value="DUF6318"/>
</dbReference>
<dbReference type="Pfam" id="PF19843">
    <property type="entry name" value="DUF6318"/>
    <property type="match status" value="1"/>
</dbReference>
<organism evidence="2 3">
    <name type="scientific">Paeniglutamicibacter sulfureus</name>
    <dbReference type="NCBI Taxonomy" id="43666"/>
    <lineage>
        <taxon>Bacteria</taxon>
        <taxon>Bacillati</taxon>
        <taxon>Actinomycetota</taxon>
        <taxon>Actinomycetes</taxon>
        <taxon>Micrococcales</taxon>
        <taxon>Micrococcaceae</taxon>
        <taxon>Paeniglutamicibacter</taxon>
    </lineage>
</organism>
<name>A0ABU2BN72_9MICC</name>
<reference evidence="2 3" key="1">
    <citation type="submission" date="2023-07" db="EMBL/GenBank/DDBJ databases">
        <title>Sequencing the genomes of 1000 actinobacteria strains.</title>
        <authorList>
            <person name="Klenk H.-P."/>
        </authorList>
    </citation>
    <scope>NUCLEOTIDE SEQUENCE [LARGE SCALE GENOMIC DNA]</scope>
    <source>
        <strain evidence="2 3">DSM 20167</strain>
    </source>
</reference>
<dbReference type="Proteomes" id="UP001183817">
    <property type="component" value="Unassembled WGS sequence"/>
</dbReference>
<gene>
    <name evidence="2" type="ORF">J2S64_003803</name>
</gene>
<sequence>MPEAAKENSKEGIVAFTEHYFELVDYAVLTYDTKPLKLVTERTCYLCATQIIDPADGNRGRGGWHAGGRTDVSVTFARNTKGNSVSGFTFLRERTLVYSANGELQSTIPAITSPRAGTFNLVFNNGWSVVDVEFIDPDGK</sequence>
<keyword evidence="3" id="KW-1185">Reference proteome</keyword>
<feature type="domain" description="DUF6318" evidence="1">
    <location>
        <begin position="1"/>
        <end position="128"/>
    </location>
</feature>
<accession>A0ABU2BN72</accession>
<evidence type="ECO:0000313" key="3">
    <source>
        <dbReference type="Proteomes" id="UP001183817"/>
    </source>
</evidence>
<proteinExistence type="predicted"/>
<comment type="caution">
    <text evidence="2">The sequence shown here is derived from an EMBL/GenBank/DDBJ whole genome shotgun (WGS) entry which is preliminary data.</text>
</comment>
<dbReference type="EMBL" id="JAVDYI010000001">
    <property type="protein sequence ID" value="MDR7360112.1"/>
    <property type="molecule type" value="Genomic_DNA"/>
</dbReference>
<evidence type="ECO:0000259" key="1">
    <source>
        <dbReference type="Pfam" id="PF19843"/>
    </source>
</evidence>